<dbReference type="RefSeq" id="WP_055738011.1">
    <property type="nucleotide sequence ID" value="NZ_JAAIWL010000039.1"/>
</dbReference>
<dbReference type="PATRIC" id="fig|157838.3.peg.308"/>
<evidence type="ECO:0000259" key="1">
    <source>
        <dbReference type="Pfam" id="PF08241"/>
    </source>
</evidence>
<evidence type="ECO:0000313" key="2">
    <source>
        <dbReference type="EMBL" id="KQL52330.1"/>
    </source>
</evidence>
<name>A0A0Q3WUS9_9BACI</name>
<dbReference type="OrthoDB" id="9795864at2"/>
<organism evidence="2 3">
    <name type="scientific">Heyndrickxia shackletonii</name>
    <dbReference type="NCBI Taxonomy" id="157838"/>
    <lineage>
        <taxon>Bacteria</taxon>
        <taxon>Bacillati</taxon>
        <taxon>Bacillota</taxon>
        <taxon>Bacilli</taxon>
        <taxon>Bacillales</taxon>
        <taxon>Bacillaceae</taxon>
        <taxon>Heyndrickxia</taxon>
    </lineage>
</organism>
<dbReference type="AlphaFoldDB" id="A0A0Q3WUS9"/>
<proteinExistence type="predicted"/>
<dbReference type="STRING" id="157838.AN964_01405"/>
<sequence>MNEKDLFDLFVLEAERPFSGWDFSYITDTGRMASEPMNWNYTSEILASIRKADSLLDMGTGGGEFLSKLQPFPRNTFATEAYEPNVPIARNRLEPLGITVVEVKDDNQLPFDNEQFNLIINKHESYSVSELYRILKPGSQFITQQVGGQDHLDLNKALGANEDNGYPHWNVNYAVQELENAGFKVIKNLEQFPYTRFYDVGALIYYLSAIPWQVPDFTVEKYFDKLLQIHHQIQERGFIEFKEHRFFIKAVK</sequence>
<keyword evidence="2" id="KW-0489">Methyltransferase</keyword>
<dbReference type="InterPro" id="IPR029063">
    <property type="entry name" value="SAM-dependent_MTases_sf"/>
</dbReference>
<dbReference type="GO" id="GO:0032259">
    <property type="term" value="P:methylation"/>
    <property type="evidence" value="ECO:0007669"/>
    <property type="project" value="UniProtKB-KW"/>
</dbReference>
<evidence type="ECO:0000313" key="3">
    <source>
        <dbReference type="Proteomes" id="UP000051888"/>
    </source>
</evidence>
<dbReference type="Gene3D" id="3.40.50.150">
    <property type="entry name" value="Vaccinia Virus protein VP39"/>
    <property type="match status" value="1"/>
</dbReference>
<dbReference type="PANTHER" id="PTHR43460:SF1">
    <property type="entry name" value="METHYLTRANSFERASE TYPE 11 DOMAIN-CONTAINING PROTEIN"/>
    <property type="match status" value="1"/>
</dbReference>
<dbReference type="InterPro" id="IPR013216">
    <property type="entry name" value="Methyltransf_11"/>
</dbReference>
<dbReference type="EMBL" id="LJJC01000004">
    <property type="protein sequence ID" value="KQL52330.1"/>
    <property type="molecule type" value="Genomic_DNA"/>
</dbReference>
<comment type="caution">
    <text evidence="2">The sequence shown here is derived from an EMBL/GenBank/DDBJ whole genome shotgun (WGS) entry which is preliminary data.</text>
</comment>
<keyword evidence="3" id="KW-1185">Reference proteome</keyword>
<reference evidence="2 3" key="1">
    <citation type="submission" date="2015-09" db="EMBL/GenBank/DDBJ databases">
        <title>Genome sequencing project for genomic taxonomy and phylogenomics of Bacillus-like bacteria.</title>
        <authorList>
            <person name="Liu B."/>
            <person name="Wang J."/>
            <person name="Zhu Y."/>
            <person name="Liu G."/>
            <person name="Chen Q."/>
            <person name="Chen Z."/>
            <person name="Lan J."/>
            <person name="Che J."/>
            <person name="Ge C."/>
            <person name="Shi H."/>
            <person name="Pan Z."/>
            <person name="Liu X."/>
        </authorList>
    </citation>
    <scope>NUCLEOTIDE SEQUENCE [LARGE SCALE GENOMIC DNA]</scope>
    <source>
        <strain evidence="2 3">LMG 18435</strain>
    </source>
</reference>
<dbReference type="InterPro" id="IPR052939">
    <property type="entry name" value="23S_rRNA_MeTrnsfrase_RlmA"/>
</dbReference>
<dbReference type="PANTHER" id="PTHR43460">
    <property type="entry name" value="METHYLTRANSFERASE"/>
    <property type="match status" value="1"/>
</dbReference>
<dbReference type="GO" id="GO:0008757">
    <property type="term" value="F:S-adenosylmethionine-dependent methyltransferase activity"/>
    <property type="evidence" value="ECO:0007669"/>
    <property type="project" value="InterPro"/>
</dbReference>
<dbReference type="Proteomes" id="UP000051888">
    <property type="component" value="Unassembled WGS sequence"/>
</dbReference>
<keyword evidence="2" id="KW-0808">Transferase</keyword>
<feature type="domain" description="Methyltransferase type 11" evidence="1">
    <location>
        <begin position="56"/>
        <end position="142"/>
    </location>
</feature>
<gene>
    <name evidence="2" type="ORF">AN964_01405</name>
</gene>
<protein>
    <submittedName>
        <fullName evidence="2">SAM-dependent methyltransferase</fullName>
    </submittedName>
</protein>
<dbReference type="SUPFAM" id="SSF53335">
    <property type="entry name" value="S-adenosyl-L-methionine-dependent methyltransferases"/>
    <property type="match status" value="1"/>
</dbReference>
<dbReference type="Pfam" id="PF08241">
    <property type="entry name" value="Methyltransf_11"/>
    <property type="match status" value="1"/>
</dbReference>
<accession>A0A0Q3WUS9</accession>